<dbReference type="GO" id="GO:0003677">
    <property type="term" value="F:DNA binding"/>
    <property type="evidence" value="ECO:0007669"/>
    <property type="project" value="UniProtKB-KW"/>
</dbReference>
<dbReference type="Pfam" id="PF02747">
    <property type="entry name" value="PCNA_C"/>
    <property type="match status" value="1"/>
</dbReference>
<dbReference type="NCBIfam" id="TIGR00590">
    <property type="entry name" value="pcna"/>
    <property type="match status" value="1"/>
</dbReference>
<dbReference type="Pfam" id="PF00705">
    <property type="entry name" value="PCNA_N"/>
    <property type="match status" value="1"/>
</dbReference>
<evidence type="ECO:0000256" key="1">
    <source>
        <dbReference type="ARBA" id="ARBA00010462"/>
    </source>
</evidence>
<dbReference type="PRINTS" id="PR00339">
    <property type="entry name" value="PCNACYCLIN"/>
</dbReference>
<dbReference type="AlphaFoldDB" id="A0A6C0HT68"/>
<dbReference type="InterPro" id="IPR046938">
    <property type="entry name" value="DNA_clamp_sf"/>
</dbReference>
<evidence type="ECO:0008006" key="6">
    <source>
        <dbReference type="Google" id="ProtNLM"/>
    </source>
</evidence>
<dbReference type="InterPro" id="IPR022648">
    <property type="entry name" value="Pr_cel_nuc_antig_N"/>
</dbReference>
<sequence>MEISINNPAKSEIFSLIFQHLKAFTEQIVIMFEKDRVYFQSMDSSRISVFELFIPSTWFDKYVHSKEGTFPVGVNSTLLHKVLNTREKSQETRIVFDSEDDDKMFVYFTSEDKSVFDKRFELPLVDIDTDYMAIPDMESNADFSIPSIIFANIINQLKLFGDTIDIECTEEKIELKSLSEGTGKMCVDIEIDELSEYSINEGESINLSFSLGMLHNICLYNKISKEVHIKLIKDYPMKIIYYLGDEDTKLIFYLAPKINED</sequence>
<accession>A0A6C0HT68</accession>
<dbReference type="PANTHER" id="PTHR11352">
    <property type="entry name" value="PROLIFERATING CELL NUCLEAR ANTIGEN"/>
    <property type="match status" value="1"/>
</dbReference>
<evidence type="ECO:0000259" key="4">
    <source>
        <dbReference type="Pfam" id="PF02747"/>
    </source>
</evidence>
<dbReference type="InterPro" id="IPR000730">
    <property type="entry name" value="Pr_cel_nuc_antig"/>
</dbReference>
<feature type="domain" description="Proliferating cell nuclear antigen PCNA C-terminal" evidence="4">
    <location>
        <begin position="134"/>
        <end position="257"/>
    </location>
</feature>
<comment type="similarity">
    <text evidence="1">Belongs to the PCNA family.</text>
</comment>
<dbReference type="Gene3D" id="3.70.10.10">
    <property type="match status" value="1"/>
</dbReference>
<proteinExistence type="inferred from homology"/>
<organism evidence="5">
    <name type="scientific">viral metagenome</name>
    <dbReference type="NCBI Taxonomy" id="1070528"/>
    <lineage>
        <taxon>unclassified sequences</taxon>
        <taxon>metagenomes</taxon>
        <taxon>organismal metagenomes</taxon>
    </lineage>
</organism>
<evidence type="ECO:0000313" key="5">
    <source>
        <dbReference type="EMBL" id="QHT83507.1"/>
    </source>
</evidence>
<keyword evidence="2" id="KW-0238">DNA-binding</keyword>
<dbReference type="InterPro" id="IPR022649">
    <property type="entry name" value="Pr_cel_nuc_antig_C"/>
</dbReference>
<dbReference type="CDD" id="cd00577">
    <property type="entry name" value="PCNA"/>
    <property type="match status" value="1"/>
</dbReference>
<evidence type="ECO:0000256" key="2">
    <source>
        <dbReference type="ARBA" id="ARBA00023125"/>
    </source>
</evidence>
<dbReference type="EMBL" id="MN740010">
    <property type="protein sequence ID" value="QHT83507.1"/>
    <property type="molecule type" value="Genomic_DNA"/>
</dbReference>
<dbReference type="SUPFAM" id="SSF55979">
    <property type="entry name" value="DNA clamp"/>
    <property type="match status" value="2"/>
</dbReference>
<reference evidence="5" key="1">
    <citation type="journal article" date="2020" name="Nature">
        <title>Giant virus diversity and host interactions through global metagenomics.</title>
        <authorList>
            <person name="Schulz F."/>
            <person name="Roux S."/>
            <person name="Paez-Espino D."/>
            <person name="Jungbluth S."/>
            <person name="Walsh D.A."/>
            <person name="Denef V.J."/>
            <person name="McMahon K.D."/>
            <person name="Konstantinidis K.T."/>
            <person name="Eloe-Fadrosh E.A."/>
            <person name="Kyrpides N.C."/>
            <person name="Woyke T."/>
        </authorList>
    </citation>
    <scope>NUCLEOTIDE SEQUENCE</scope>
    <source>
        <strain evidence="5">GVMAG-M-3300023184-168</strain>
    </source>
</reference>
<dbReference type="GO" id="GO:0030337">
    <property type="term" value="F:DNA polymerase processivity factor activity"/>
    <property type="evidence" value="ECO:0007669"/>
    <property type="project" value="InterPro"/>
</dbReference>
<dbReference type="GO" id="GO:0006275">
    <property type="term" value="P:regulation of DNA replication"/>
    <property type="evidence" value="ECO:0007669"/>
    <property type="project" value="InterPro"/>
</dbReference>
<dbReference type="PANTHER" id="PTHR11352:SF0">
    <property type="entry name" value="PROLIFERATING CELL NUCLEAR ANTIGEN"/>
    <property type="match status" value="1"/>
</dbReference>
<evidence type="ECO:0000259" key="3">
    <source>
        <dbReference type="Pfam" id="PF00705"/>
    </source>
</evidence>
<dbReference type="HAMAP" id="MF_00317">
    <property type="entry name" value="DNApol_clamp_arch"/>
    <property type="match status" value="1"/>
</dbReference>
<feature type="domain" description="Proliferating cell nuclear antigen PCNA N-terminal" evidence="3">
    <location>
        <begin position="11"/>
        <end position="130"/>
    </location>
</feature>
<protein>
    <recommendedName>
        <fullName evidence="6">Proliferating cell nuclear antigen PCNA N-terminal domain-containing protein</fullName>
    </recommendedName>
</protein>
<name>A0A6C0HT68_9ZZZZ</name>
<dbReference type="GO" id="GO:0006272">
    <property type="term" value="P:leading strand elongation"/>
    <property type="evidence" value="ECO:0007669"/>
    <property type="project" value="TreeGrafter"/>
</dbReference>